<protein>
    <submittedName>
        <fullName evidence="2">Uncharacterized protein</fullName>
    </submittedName>
</protein>
<feature type="region of interest" description="Disordered" evidence="1">
    <location>
        <begin position="64"/>
        <end position="104"/>
    </location>
</feature>
<dbReference type="AlphaFoldDB" id="A0A9N7TGT6"/>
<evidence type="ECO:0000313" key="3">
    <source>
        <dbReference type="Proteomes" id="UP001153269"/>
    </source>
</evidence>
<evidence type="ECO:0000313" key="2">
    <source>
        <dbReference type="EMBL" id="CAB1412491.1"/>
    </source>
</evidence>
<reference evidence="2" key="1">
    <citation type="submission" date="2020-03" db="EMBL/GenBank/DDBJ databases">
        <authorList>
            <person name="Weist P."/>
        </authorList>
    </citation>
    <scope>NUCLEOTIDE SEQUENCE</scope>
</reference>
<organism evidence="2 3">
    <name type="scientific">Pleuronectes platessa</name>
    <name type="common">European plaice</name>
    <dbReference type="NCBI Taxonomy" id="8262"/>
    <lineage>
        <taxon>Eukaryota</taxon>
        <taxon>Metazoa</taxon>
        <taxon>Chordata</taxon>
        <taxon>Craniata</taxon>
        <taxon>Vertebrata</taxon>
        <taxon>Euteleostomi</taxon>
        <taxon>Actinopterygii</taxon>
        <taxon>Neopterygii</taxon>
        <taxon>Teleostei</taxon>
        <taxon>Neoteleostei</taxon>
        <taxon>Acanthomorphata</taxon>
        <taxon>Carangaria</taxon>
        <taxon>Pleuronectiformes</taxon>
        <taxon>Pleuronectoidei</taxon>
        <taxon>Pleuronectidae</taxon>
        <taxon>Pleuronectes</taxon>
    </lineage>
</organism>
<feature type="compositionally biased region" description="Basic residues" evidence="1">
    <location>
        <begin position="94"/>
        <end position="104"/>
    </location>
</feature>
<feature type="compositionally biased region" description="Polar residues" evidence="1">
    <location>
        <begin position="74"/>
        <end position="93"/>
    </location>
</feature>
<gene>
    <name evidence="2" type="ORF">PLEPLA_LOCUS183</name>
</gene>
<accession>A0A9N7TGT6</accession>
<evidence type="ECO:0000256" key="1">
    <source>
        <dbReference type="SAM" id="MobiDB-lite"/>
    </source>
</evidence>
<proteinExistence type="predicted"/>
<comment type="caution">
    <text evidence="2">The sequence shown here is derived from an EMBL/GenBank/DDBJ whole genome shotgun (WGS) entry which is preliminary data.</text>
</comment>
<name>A0A9N7TGT6_PLEPL</name>
<keyword evidence="3" id="KW-1185">Reference proteome</keyword>
<sequence>MPCLVHSLQQIPDTAADLSSARLSTCCLELTDNCSLRHSVSLPSLPPQNTTAVTQAGPLHHAGVGLKAKLRPPTQITSPETKRVSNPSLSLTLQRKHKAASSRL</sequence>
<dbReference type="EMBL" id="CADEAL010000003">
    <property type="protein sequence ID" value="CAB1412491.1"/>
    <property type="molecule type" value="Genomic_DNA"/>
</dbReference>
<dbReference type="Proteomes" id="UP001153269">
    <property type="component" value="Unassembled WGS sequence"/>
</dbReference>